<dbReference type="InterPro" id="IPR038492">
    <property type="entry name" value="GBBH-like_N_sf"/>
</dbReference>
<dbReference type="GO" id="GO:0046872">
    <property type="term" value="F:metal ion binding"/>
    <property type="evidence" value="ECO:0007669"/>
    <property type="project" value="UniProtKB-KW"/>
</dbReference>
<proteinExistence type="inferred from homology"/>
<keyword evidence="5" id="KW-0560">Oxidoreductase</keyword>
<evidence type="ECO:0000313" key="10">
    <source>
        <dbReference type="Proteomes" id="UP000199727"/>
    </source>
</evidence>
<keyword evidence="6" id="KW-0408">Iron</keyword>
<dbReference type="PANTHER" id="PTHR10696">
    <property type="entry name" value="GAMMA-BUTYROBETAINE HYDROXYLASE-RELATED"/>
    <property type="match status" value="1"/>
</dbReference>
<dbReference type="EMBL" id="AMKT01000010">
    <property type="protein sequence ID" value="OXG28766.1"/>
    <property type="molecule type" value="Genomic_DNA"/>
</dbReference>
<reference evidence="9 10" key="1">
    <citation type="submission" date="2017-06" db="EMBL/GenBank/DDBJ databases">
        <title>Global population genomics of the pathogenic fungus Cryptococcus neoformans var. grubii.</title>
        <authorList>
            <person name="Cuomo C."/>
            <person name="Litvintseva A."/>
            <person name="Chen Y."/>
            <person name="Young S."/>
            <person name="Zeng Q."/>
            <person name="Chapman S."/>
            <person name="Gujja S."/>
            <person name="Saif S."/>
            <person name="Birren B."/>
        </authorList>
    </citation>
    <scope>NUCLEOTIDE SEQUENCE [LARGE SCALE GENOMIC DNA]</scope>
    <source>
        <strain evidence="9 10">Tu259-1</strain>
    </source>
</reference>
<dbReference type="Pfam" id="PF02668">
    <property type="entry name" value="TauD"/>
    <property type="match status" value="1"/>
</dbReference>
<evidence type="ECO:0000256" key="7">
    <source>
        <dbReference type="SAM" id="MobiDB-lite"/>
    </source>
</evidence>
<evidence type="ECO:0000256" key="1">
    <source>
        <dbReference type="ARBA" id="ARBA00001954"/>
    </source>
</evidence>
<dbReference type="Gene3D" id="3.30.2020.30">
    <property type="match status" value="1"/>
</dbReference>
<keyword evidence="3" id="KW-0479">Metal-binding</keyword>
<feature type="compositionally biased region" description="Basic and acidic residues" evidence="7">
    <location>
        <begin position="529"/>
        <end position="543"/>
    </location>
</feature>
<dbReference type="InterPro" id="IPR003819">
    <property type="entry name" value="TauD/TfdA-like"/>
</dbReference>
<keyword evidence="4" id="KW-0223">Dioxygenase</keyword>
<organism evidence="9 10">
    <name type="scientific">Cryptococcus neoformans Tu259-1</name>
    <dbReference type="NCBI Taxonomy" id="1230072"/>
    <lineage>
        <taxon>Eukaryota</taxon>
        <taxon>Fungi</taxon>
        <taxon>Dikarya</taxon>
        <taxon>Basidiomycota</taxon>
        <taxon>Agaricomycotina</taxon>
        <taxon>Tremellomycetes</taxon>
        <taxon>Tremellales</taxon>
        <taxon>Cryptococcaceae</taxon>
        <taxon>Cryptococcus</taxon>
        <taxon>Cryptococcus neoformans species complex</taxon>
    </lineage>
</organism>
<comment type="cofactor">
    <cofactor evidence="1">
        <name>Fe(2+)</name>
        <dbReference type="ChEBI" id="CHEBI:29033"/>
    </cofactor>
</comment>
<dbReference type="GO" id="GO:0005739">
    <property type="term" value="C:mitochondrion"/>
    <property type="evidence" value="ECO:0007669"/>
    <property type="project" value="TreeGrafter"/>
</dbReference>
<dbReference type="Gene3D" id="3.60.130.10">
    <property type="entry name" value="Clavaminate synthase-like"/>
    <property type="match status" value="1"/>
</dbReference>
<dbReference type="InterPro" id="IPR050411">
    <property type="entry name" value="AlphaKG_dependent_hydroxylases"/>
</dbReference>
<dbReference type="Proteomes" id="UP000199727">
    <property type="component" value="Unassembled WGS sequence"/>
</dbReference>
<dbReference type="PANTHER" id="PTHR10696:SF25">
    <property type="entry name" value="OXIDOREDUCTASE AIM17-RELATED"/>
    <property type="match status" value="1"/>
</dbReference>
<comment type="similarity">
    <text evidence="2">Belongs to the gamma-BBH/TMLD family.</text>
</comment>
<feature type="region of interest" description="Disordered" evidence="7">
    <location>
        <begin position="518"/>
        <end position="543"/>
    </location>
</feature>
<evidence type="ECO:0000259" key="8">
    <source>
        <dbReference type="Pfam" id="PF02668"/>
    </source>
</evidence>
<dbReference type="AlphaFoldDB" id="A0A854QJF6"/>
<feature type="region of interest" description="Disordered" evidence="7">
    <location>
        <begin position="18"/>
        <end position="43"/>
    </location>
</feature>
<dbReference type="GO" id="GO:0051213">
    <property type="term" value="F:dioxygenase activity"/>
    <property type="evidence" value="ECO:0007669"/>
    <property type="project" value="UniProtKB-KW"/>
</dbReference>
<evidence type="ECO:0000256" key="3">
    <source>
        <dbReference type="ARBA" id="ARBA00022723"/>
    </source>
</evidence>
<evidence type="ECO:0000256" key="5">
    <source>
        <dbReference type="ARBA" id="ARBA00023002"/>
    </source>
</evidence>
<dbReference type="OrthoDB" id="406634at2759"/>
<dbReference type="SUPFAM" id="SSF51197">
    <property type="entry name" value="Clavaminate synthase-like"/>
    <property type="match status" value="1"/>
</dbReference>
<feature type="region of interest" description="Disordered" evidence="7">
    <location>
        <begin position="58"/>
        <end position="90"/>
    </location>
</feature>
<evidence type="ECO:0000256" key="2">
    <source>
        <dbReference type="ARBA" id="ARBA00008654"/>
    </source>
</evidence>
<accession>A0A854QJF6</accession>
<comment type="caution">
    <text evidence="9">The sequence shown here is derived from an EMBL/GenBank/DDBJ whole genome shotgun (WGS) entry which is preliminary data.</text>
</comment>
<name>A0A854QJF6_CRYNE</name>
<evidence type="ECO:0000256" key="6">
    <source>
        <dbReference type="ARBA" id="ARBA00023004"/>
    </source>
</evidence>
<evidence type="ECO:0000256" key="4">
    <source>
        <dbReference type="ARBA" id="ARBA00022964"/>
    </source>
</evidence>
<feature type="compositionally biased region" description="Low complexity" evidence="7">
    <location>
        <begin position="20"/>
        <end position="36"/>
    </location>
</feature>
<sequence>MPLRLFLSRVPLSQQLPSKLLRQPSLRRAQSSSSDSRSSHPGVQQSFEALASDLLTTPSTLSSSGLKRSTPEAPRTSIKPPSLPPVQLSRNPYAGQYAISEDDLDDPFETEIAVEEPKGLAVPPRRRRLAGRQSAATARPQRIINLSPHDTVSVYPSFISLTSHGRTGVITNARLLDACHCKKCRDPSTRQMNTTTGEAVRESKIARITRGNSVRKGGVRKDGLVVSWGDGMKHMSFFPLHRLRSMLERDMGTVYRSPSFVHQTWDGESLSLTNLRFQYSNLSESLLKVLEQLQVYGIVVIEGVPTDPTDDKECMLRKVTAMIGKIRNTFYGETWDVKSMKQSKNIAYTNLNLGLHMDLLYFSSPPRFQALHCLRNRVEGGSSYFVDSFRTVSDLPRDQFEFLQKINITYQYDNDNHYLRYRHPIISSDFVRGRGNRHAAVNWSPPFRAAAEALDFPQHDFVAAAKHEQKVLQAIADFEERLSDPRYRYEFTMQEGDLVLFDNRRVLHARTAFHDKKDMEVEEEEEERIEQKSETETNKEPTRWLKGCYLDGEAVWDKLATLRKQSLERRATSTVVQ</sequence>
<evidence type="ECO:0000313" key="9">
    <source>
        <dbReference type="EMBL" id="OXG28766.1"/>
    </source>
</evidence>
<protein>
    <submittedName>
        <fullName evidence="9">Mitochondrial protein</fullName>
    </submittedName>
</protein>
<dbReference type="GO" id="GO:0045329">
    <property type="term" value="P:carnitine biosynthetic process"/>
    <property type="evidence" value="ECO:0007669"/>
    <property type="project" value="TreeGrafter"/>
</dbReference>
<dbReference type="InterPro" id="IPR042098">
    <property type="entry name" value="TauD-like_sf"/>
</dbReference>
<gene>
    <name evidence="9" type="ORF">C361_00414</name>
</gene>
<feature type="domain" description="TauD/TfdA-like" evidence="8">
    <location>
        <begin position="277"/>
        <end position="516"/>
    </location>
</feature>